<protein>
    <submittedName>
        <fullName evidence="1">Uncharacterized protein</fullName>
    </submittedName>
</protein>
<dbReference type="EMBL" id="JYDH01001693">
    <property type="protein sequence ID" value="KRY24487.1"/>
    <property type="molecule type" value="Genomic_DNA"/>
</dbReference>
<name>A0A0V1AI62_TRISP</name>
<dbReference type="InParanoid" id="A0A0V1AI62"/>
<proteinExistence type="predicted"/>
<reference evidence="1 2" key="1">
    <citation type="submission" date="2015-01" db="EMBL/GenBank/DDBJ databases">
        <title>Evolution of Trichinella species and genotypes.</title>
        <authorList>
            <person name="Korhonen P.K."/>
            <person name="Edoardo P."/>
            <person name="Giuseppe L.R."/>
            <person name="Gasser R.B."/>
        </authorList>
    </citation>
    <scope>NUCLEOTIDE SEQUENCE [LARGE SCALE GENOMIC DNA]</scope>
    <source>
        <strain evidence="1">ISS3</strain>
    </source>
</reference>
<comment type="caution">
    <text evidence="1">The sequence shown here is derived from an EMBL/GenBank/DDBJ whole genome shotgun (WGS) entry which is preliminary data.</text>
</comment>
<dbReference type="AlphaFoldDB" id="A0A0V1AI62"/>
<organism evidence="1 2">
    <name type="scientific">Trichinella spiralis</name>
    <name type="common">Trichina worm</name>
    <dbReference type="NCBI Taxonomy" id="6334"/>
    <lineage>
        <taxon>Eukaryota</taxon>
        <taxon>Metazoa</taxon>
        <taxon>Ecdysozoa</taxon>
        <taxon>Nematoda</taxon>
        <taxon>Enoplea</taxon>
        <taxon>Dorylaimia</taxon>
        <taxon>Trichinellida</taxon>
        <taxon>Trichinellidae</taxon>
        <taxon>Trichinella</taxon>
    </lineage>
</organism>
<accession>A0A0V1AI62</accession>
<gene>
    <name evidence="1" type="ORF">T01_14780</name>
</gene>
<sequence>MLRPLVIGRAKNPMTMAIFESFLRMAEMRSTKRQKFCFSLTSALLLIPLTRHI</sequence>
<dbReference type="Proteomes" id="UP000054776">
    <property type="component" value="Unassembled WGS sequence"/>
</dbReference>
<keyword evidence="2" id="KW-1185">Reference proteome</keyword>
<evidence type="ECO:0000313" key="1">
    <source>
        <dbReference type="EMBL" id="KRY24487.1"/>
    </source>
</evidence>
<evidence type="ECO:0000313" key="2">
    <source>
        <dbReference type="Proteomes" id="UP000054776"/>
    </source>
</evidence>